<accession>A0A3T1CXD9</accession>
<name>A0A3T1CXD9_9VIRU</name>
<sequence length="132" mass="15032">MGSVVSYIFQSPPAEKQKCRRCSSGGPATYRGQYHKDDAESVDDAVQMFRKLDAVPANVWTYDLARYWVGTSFAGNGRVTVQFRACDSCANDTAVRMLHHHPDGWDEEDIAYFYEYEPLKMVDERITILVLP</sequence>
<protein>
    <submittedName>
        <fullName evidence="1">Uncharacterized protein</fullName>
    </submittedName>
</protein>
<dbReference type="Proteomes" id="UP001161669">
    <property type="component" value="Segment"/>
</dbReference>
<evidence type="ECO:0000313" key="2">
    <source>
        <dbReference type="Proteomes" id="UP001161669"/>
    </source>
</evidence>
<reference evidence="2" key="1">
    <citation type="journal article" date="2019" name="J. Virol.">
        <title>Medusavirus, a novel large DNA virus discovered from hot spring water.</title>
        <authorList>
            <person name="Yoshikawa G."/>
            <person name="Blanc-Mathieu R."/>
            <person name="Song C."/>
            <person name="Kayama Y."/>
            <person name="Mochizuki T."/>
            <person name="Murata K."/>
            <person name="Ogata H."/>
            <person name="Takemura M."/>
        </authorList>
    </citation>
    <scope>NUCLEOTIDE SEQUENCE [LARGE SCALE GENOMIC DNA]</scope>
</reference>
<organism evidence="1 2">
    <name type="scientific">Acanthamoeba castellanii medusavirus J1</name>
    <dbReference type="NCBI Taxonomy" id="3114988"/>
    <lineage>
        <taxon>Viruses</taxon>
        <taxon>Varidnaviria</taxon>
        <taxon>Bamfordvirae</taxon>
        <taxon>Nucleocytoviricota</taxon>
        <taxon>Megaviricetes</taxon>
        <taxon>Mamonoviridae</taxon>
        <taxon>Medusavirus</taxon>
        <taxon>Medusavirus medusae</taxon>
    </lineage>
</organism>
<proteinExistence type="predicted"/>
<dbReference type="EMBL" id="AP018495">
    <property type="protein sequence ID" value="BBI30500.1"/>
    <property type="molecule type" value="Genomic_DNA"/>
</dbReference>
<keyword evidence="2" id="KW-1185">Reference proteome</keyword>
<evidence type="ECO:0000313" key="1">
    <source>
        <dbReference type="EMBL" id="BBI30500.1"/>
    </source>
</evidence>
<dbReference type="KEGG" id="vg:80540852"/>